<accession>A0A9P0M2B9</accession>
<dbReference type="AlphaFoldDB" id="A0A9P0M2B9"/>
<reference evidence="1" key="1">
    <citation type="submission" date="2022-03" db="EMBL/GenBank/DDBJ databases">
        <authorList>
            <person name="Sayadi A."/>
        </authorList>
    </citation>
    <scope>NUCLEOTIDE SEQUENCE</scope>
</reference>
<name>A0A9P0M2B9_ACAOB</name>
<sequence>MECFRQKHQSFRRCYFPFRSGMLKRYRNSQEVFAKDGH</sequence>
<evidence type="ECO:0000313" key="1">
    <source>
        <dbReference type="EMBL" id="CAH2005863.1"/>
    </source>
</evidence>
<organism evidence="1 2">
    <name type="scientific">Acanthoscelides obtectus</name>
    <name type="common">Bean weevil</name>
    <name type="synonym">Bruchus obtectus</name>
    <dbReference type="NCBI Taxonomy" id="200917"/>
    <lineage>
        <taxon>Eukaryota</taxon>
        <taxon>Metazoa</taxon>
        <taxon>Ecdysozoa</taxon>
        <taxon>Arthropoda</taxon>
        <taxon>Hexapoda</taxon>
        <taxon>Insecta</taxon>
        <taxon>Pterygota</taxon>
        <taxon>Neoptera</taxon>
        <taxon>Endopterygota</taxon>
        <taxon>Coleoptera</taxon>
        <taxon>Polyphaga</taxon>
        <taxon>Cucujiformia</taxon>
        <taxon>Chrysomeloidea</taxon>
        <taxon>Chrysomelidae</taxon>
        <taxon>Bruchinae</taxon>
        <taxon>Bruchini</taxon>
        <taxon>Acanthoscelides</taxon>
    </lineage>
</organism>
<evidence type="ECO:0000313" key="2">
    <source>
        <dbReference type="Proteomes" id="UP001152888"/>
    </source>
</evidence>
<dbReference type="EMBL" id="CAKOFQ010007662">
    <property type="protein sequence ID" value="CAH2005863.1"/>
    <property type="molecule type" value="Genomic_DNA"/>
</dbReference>
<proteinExistence type="predicted"/>
<comment type="caution">
    <text evidence="1">The sequence shown here is derived from an EMBL/GenBank/DDBJ whole genome shotgun (WGS) entry which is preliminary data.</text>
</comment>
<keyword evidence="2" id="KW-1185">Reference proteome</keyword>
<gene>
    <name evidence="1" type="ORF">ACAOBT_LOCUS28786</name>
</gene>
<dbReference type="Proteomes" id="UP001152888">
    <property type="component" value="Unassembled WGS sequence"/>
</dbReference>
<protein>
    <submittedName>
        <fullName evidence="1">Uncharacterized protein</fullName>
    </submittedName>
</protein>